<organism evidence="3 4">
    <name type="scientific">Stenotrophomonas ginsengisoli</name>
    <dbReference type="NCBI Taxonomy" id="336566"/>
    <lineage>
        <taxon>Bacteria</taxon>
        <taxon>Pseudomonadati</taxon>
        <taxon>Pseudomonadota</taxon>
        <taxon>Gammaproteobacteria</taxon>
        <taxon>Lysobacterales</taxon>
        <taxon>Lysobacteraceae</taxon>
        <taxon>Stenotrophomonas</taxon>
    </lineage>
</organism>
<accession>A0A0R0DMS6</accession>
<dbReference type="AlphaFoldDB" id="A0A0R0DMS6"/>
<dbReference type="PROSITE" id="PS51257">
    <property type="entry name" value="PROKAR_LIPOPROTEIN"/>
    <property type="match status" value="1"/>
</dbReference>
<evidence type="ECO:0000256" key="2">
    <source>
        <dbReference type="SAM" id="SignalP"/>
    </source>
</evidence>
<feature type="signal peptide" evidence="2">
    <location>
        <begin position="1"/>
        <end position="28"/>
    </location>
</feature>
<gene>
    <name evidence="3" type="ORF">ABB30_00960</name>
</gene>
<feature type="chain" id="PRO_5006396000" description="Lipoprotein" evidence="2">
    <location>
        <begin position="29"/>
        <end position="231"/>
    </location>
</feature>
<feature type="compositionally biased region" description="Low complexity" evidence="1">
    <location>
        <begin position="28"/>
        <end position="44"/>
    </location>
</feature>
<comment type="caution">
    <text evidence="3">The sequence shown here is derived from an EMBL/GenBank/DDBJ whole genome shotgun (WGS) entry which is preliminary data.</text>
</comment>
<evidence type="ECO:0000313" key="4">
    <source>
        <dbReference type="Proteomes" id="UP000050956"/>
    </source>
</evidence>
<name>A0A0R0DMS6_9GAMM</name>
<dbReference type="OrthoDB" id="9012352at2"/>
<dbReference type="EMBL" id="LDJM01000004">
    <property type="protein sequence ID" value="KRG79380.1"/>
    <property type="molecule type" value="Genomic_DNA"/>
</dbReference>
<reference evidence="3 4" key="1">
    <citation type="submission" date="2015-05" db="EMBL/GenBank/DDBJ databases">
        <title>Genome sequencing and analysis of members of genus Stenotrophomonas.</title>
        <authorList>
            <person name="Patil P.P."/>
            <person name="Midha S."/>
            <person name="Patil P.B."/>
        </authorList>
    </citation>
    <scope>NUCLEOTIDE SEQUENCE [LARGE SCALE GENOMIC DNA]</scope>
    <source>
        <strain evidence="3 4">DSM 24757</strain>
    </source>
</reference>
<evidence type="ECO:0000313" key="3">
    <source>
        <dbReference type="EMBL" id="KRG79380.1"/>
    </source>
</evidence>
<feature type="region of interest" description="Disordered" evidence="1">
    <location>
        <begin position="24"/>
        <end position="59"/>
    </location>
</feature>
<protein>
    <recommendedName>
        <fullName evidence="5">Lipoprotein</fullName>
    </recommendedName>
</protein>
<dbReference type="RefSeq" id="WP_057636374.1">
    <property type="nucleotide sequence ID" value="NZ_LDJM01000004.1"/>
</dbReference>
<dbReference type="Proteomes" id="UP000050956">
    <property type="component" value="Unassembled WGS sequence"/>
</dbReference>
<sequence length="231" mass="25269">MRTPLMACLAAALLLALAGCRHSGSTHAADNPASSANSTATTAAKEGTPAMTTTQQAEERMRHWETWPIREGHSPERAWQGVLHLLRTVPRFADITPEIAGQALGMPSDGLPAPHRGYSARIHDDWALGWSFDDGLSVPEISVDVSHRPQMHSRTYFDPAPVCDGPTDWAVLRPELEAMGFTLWAQWSALDYSSANDHYALSIDLLPSTQLNGRLCIKGITLQPMPQQVRP</sequence>
<dbReference type="PATRIC" id="fig|336566.3.peg.2234"/>
<keyword evidence="2" id="KW-0732">Signal</keyword>
<evidence type="ECO:0000256" key="1">
    <source>
        <dbReference type="SAM" id="MobiDB-lite"/>
    </source>
</evidence>
<keyword evidence="4" id="KW-1185">Reference proteome</keyword>
<proteinExistence type="predicted"/>
<evidence type="ECO:0008006" key="5">
    <source>
        <dbReference type="Google" id="ProtNLM"/>
    </source>
</evidence>